<comment type="caution">
    <text evidence="1">The sequence shown here is derived from an EMBL/GenBank/DDBJ whole genome shotgun (WGS) entry which is preliminary data.</text>
</comment>
<evidence type="ECO:0000313" key="1">
    <source>
        <dbReference type="EMBL" id="GCC50186.1"/>
    </source>
</evidence>
<dbReference type="EMBL" id="BHXQ01000001">
    <property type="protein sequence ID" value="GCC50186.1"/>
    <property type="molecule type" value="Genomic_DNA"/>
</dbReference>
<dbReference type="OrthoDB" id="949196at2"/>
<reference evidence="1 2" key="1">
    <citation type="submission" date="2018-11" db="EMBL/GenBank/DDBJ databases">
        <title>Chryseotalea sanarue gen. nov., sp., nov., a member of the family Cytophagaceae, isolated from a brackish lake in Hamamatsu Japan.</title>
        <authorList>
            <person name="Maejima Y."/>
            <person name="Iino T."/>
            <person name="Muraguchi Y."/>
            <person name="Fukuda K."/>
            <person name="Ohkuma M."/>
            <person name="Moriuchi R."/>
            <person name="Dohra H."/>
            <person name="Kimbara K."/>
            <person name="Shintani M."/>
        </authorList>
    </citation>
    <scope>NUCLEOTIDE SEQUENCE [LARGE SCALE GENOMIC DNA]</scope>
    <source>
        <strain evidence="1 2">Ys</strain>
    </source>
</reference>
<name>A0A401U5X0_9BACT</name>
<proteinExistence type="predicted"/>
<dbReference type="AlphaFoldDB" id="A0A401U5X0"/>
<gene>
    <name evidence="1" type="ORF">SanaruYs_04010</name>
</gene>
<accession>A0A401U5X0</accession>
<dbReference type="Proteomes" id="UP000288227">
    <property type="component" value="Unassembled WGS sequence"/>
</dbReference>
<dbReference type="InterPro" id="IPR045767">
    <property type="entry name" value="DUF6134"/>
</dbReference>
<dbReference type="RefSeq" id="WP_127120836.1">
    <property type="nucleotide sequence ID" value="NZ_BHXQ01000001.1"/>
</dbReference>
<evidence type="ECO:0000313" key="2">
    <source>
        <dbReference type="Proteomes" id="UP000288227"/>
    </source>
</evidence>
<sequence length="206" mass="23763">MRSLFLLTTILLLGFNFYGYSQNDTINDVRNFDIKVAGVIVGEMKATKKHEDTITHYTINSKVKFWFFVTVAIEHTAEVLYYNDKLIYSKSTSVTNNGTYLSTIIWNKDKYDVEVNTYDYVNKRSINKVIKHNVATLYFEEPKAVKELLLDSFGEMATVTTTKVGTYLVEVSGKKNYFEYKDGKLVLANVHSKFKNYNVVARAYDD</sequence>
<dbReference type="Pfam" id="PF19630">
    <property type="entry name" value="DUF6134"/>
    <property type="match status" value="1"/>
</dbReference>
<protein>
    <submittedName>
        <fullName evidence="1">Uncharacterized protein</fullName>
    </submittedName>
</protein>
<organism evidence="1 2">
    <name type="scientific">Chryseotalea sanaruensis</name>
    <dbReference type="NCBI Taxonomy" id="2482724"/>
    <lineage>
        <taxon>Bacteria</taxon>
        <taxon>Pseudomonadati</taxon>
        <taxon>Bacteroidota</taxon>
        <taxon>Cytophagia</taxon>
        <taxon>Cytophagales</taxon>
        <taxon>Chryseotaleaceae</taxon>
        <taxon>Chryseotalea</taxon>
    </lineage>
</organism>
<keyword evidence="2" id="KW-1185">Reference proteome</keyword>